<keyword evidence="1" id="KW-0547">Nucleotide-binding</keyword>
<dbReference type="AlphaFoldDB" id="A0AA35R099"/>
<dbReference type="InterPro" id="IPR051681">
    <property type="entry name" value="Ser/Thr_Kinases-Pseudokinases"/>
</dbReference>
<keyword evidence="4" id="KW-0418">Kinase</keyword>
<accession>A0AA35R099</accession>
<evidence type="ECO:0000313" key="5">
    <source>
        <dbReference type="Proteomes" id="UP001174909"/>
    </source>
</evidence>
<feature type="compositionally biased region" description="Basic and acidic residues" evidence="2">
    <location>
        <begin position="560"/>
        <end position="580"/>
    </location>
</feature>
<dbReference type="GO" id="GO:0005524">
    <property type="term" value="F:ATP binding"/>
    <property type="evidence" value="ECO:0007669"/>
    <property type="project" value="UniProtKB-UniRule"/>
</dbReference>
<dbReference type="Pfam" id="PF00069">
    <property type="entry name" value="Pkinase"/>
    <property type="match status" value="1"/>
</dbReference>
<dbReference type="InterPro" id="IPR011009">
    <property type="entry name" value="Kinase-like_dom_sf"/>
</dbReference>
<dbReference type="InterPro" id="IPR008266">
    <property type="entry name" value="Tyr_kinase_AS"/>
</dbReference>
<name>A0AA35R099_GEOBA</name>
<dbReference type="GO" id="GO:0004674">
    <property type="term" value="F:protein serine/threonine kinase activity"/>
    <property type="evidence" value="ECO:0007669"/>
    <property type="project" value="TreeGrafter"/>
</dbReference>
<feature type="region of interest" description="Disordered" evidence="2">
    <location>
        <begin position="392"/>
        <end position="430"/>
    </location>
</feature>
<dbReference type="InterPro" id="IPR017441">
    <property type="entry name" value="Protein_kinase_ATP_BS"/>
</dbReference>
<dbReference type="PANTHER" id="PTHR44329">
    <property type="entry name" value="SERINE/THREONINE-PROTEIN KINASE TNNI3K-RELATED"/>
    <property type="match status" value="1"/>
</dbReference>
<dbReference type="PROSITE" id="PS00109">
    <property type="entry name" value="PROTEIN_KINASE_TYR"/>
    <property type="match status" value="1"/>
</dbReference>
<dbReference type="SUPFAM" id="SSF56112">
    <property type="entry name" value="Protein kinase-like (PK-like)"/>
    <property type="match status" value="1"/>
</dbReference>
<organism evidence="4 5">
    <name type="scientific">Geodia barretti</name>
    <name type="common">Barrett's horny sponge</name>
    <dbReference type="NCBI Taxonomy" id="519541"/>
    <lineage>
        <taxon>Eukaryota</taxon>
        <taxon>Metazoa</taxon>
        <taxon>Porifera</taxon>
        <taxon>Demospongiae</taxon>
        <taxon>Heteroscleromorpha</taxon>
        <taxon>Tetractinellida</taxon>
        <taxon>Astrophorina</taxon>
        <taxon>Geodiidae</taxon>
        <taxon>Geodia</taxon>
    </lineage>
</organism>
<dbReference type="Gene3D" id="3.30.200.20">
    <property type="entry name" value="Phosphorylase Kinase, domain 1"/>
    <property type="match status" value="1"/>
</dbReference>
<comment type="caution">
    <text evidence="4">The sequence shown here is derived from an EMBL/GenBank/DDBJ whole genome shotgun (WGS) entry which is preliminary data.</text>
</comment>
<dbReference type="InterPro" id="IPR000719">
    <property type="entry name" value="Prot_kinase_dom"/>
</dbReference>
<keyword evidence="1" id="KW-0067">ATP-binding</keyword>
<dbReference type="EMBL" id="CASHTH010000363">
    <property type="protein sequence ID" value="CAI7999192.1"/>
    <property type="molecule type" value="Genomic_DNA"/>
</dbReference>
<keyword evidence="5" id="KW-1185">Reference proteome</keyword>
<gene>
    <name evidence="4" type="ORF">GBAR_LOCUS2641</name>
</gene>
<evidence type="ECO:0000256" key="2">
    <source>
        <dbReference type="SAM" id="MobiDB-lite"/>
    </source>
</evidence>
<sequence>MAASAAVSASLSELEPYRLPNVRRTGRTIGAGAYGNVVEVAIPGALCAAKKVHDFFLDPGQTPPEGIHKAMREFVNECKRMSTLRHPHIVQFLGVCDLPGSRIPALVMEKLVTSLHDILDPEPKPTSKPYIPVGLKCSILHNVASGVSFMHSQTPPIIHRDLSAKNVLLTEGMVAKIADLGMARIVPSLQAAVMTKTPGAPIYMPPEAVQDKSLYDITIDIFSLGVLALFTLSQMFPDPLSATYVDSKSGKVVGRTELERRSQYMQEVWKQFQKGHPLIKMIEGCLKDSIEERPKIDQILGWLTQARDEANADFIDGHKLVLLQALQSKTEELLAKDEHIALRIQQNEIQKEQLEYRVAQVNYLEVQVESLLQQPQRRLSCSRAERRAKSQGVVLLDEDEAAPRPVSEQGSKEPKQSLLKEGSTPSRTMQVKTPVTTANGGFTYHELPLQDAGATDQEQAKKVTGLPTASAAIGGEKGGQVSSTRLILVGDVSVKLRRTSSPIYMELGKARGAPTLTAAAPEPVKQAEKDTSKTPITGRSSKGKTPAVQQAASLSAVGTERPHKSMAAERHLGQREEKARISSPSKARAMPLKDTAVLGTTMKHKKETTAPHVQRRFPPPPPTYESTAQLKLKGCVLPPERSL</sequence>
<evidence type="ECO:0000259" key="3">
    <source>
        <dbReference type="PROSITE" id="PS50011"/>
    </source>
</evidence>
<feature type="region of interest" description="Disordered" evidence="2">
    <location>
        <begin position="519"/>
        <end position="643"/>
    </location>
</feature>
<feature type="binding site" evidence="1">
    <location>
        <position position="51"/>
    </location>
    <ligand>
        <name>ATP</name>
        <dbReference type="ChEBI" id="CHEBI:30616"/>
    </ligand>
</feature>
<proteinExistence type="predicted"/>
<reference evidence="4" key="1">
    <citation type="submission" date="2023-03" db="EMBL/GenBank/DDBJ databases">
        <authorList>
            <person name="Steffen K."/>
            <person name="Cardenas P."/>
        </authorList>
    </citation>
    <scope>NUCLEOTIDE SEQUENCE</scope>
</reference>
<dbReference type="PROSITE" id="PS50011">
    <property type="entry name" value="PROTEIN_KINASE_DOM"/>
    <property type="match status" value="1"/>
</dbReference>
<keyword evidence="4" id="KW-0808">Transferase</keyword>
<protein>
    <submittedName>
        <fullName evidence="4">Serine/threonine-protein kinase STY8</fullName>
    </submittedName>
</protein>
<dbReference type="Gene3D" id="1.10.510.10">
    <property type="entry name" value="Transferase(Phosphotransferase) domain 1"/>
    <property type="match status" value="1"/>
</dbReference>
<feature type="domain" description="Protein kinase" evidence="3">
    <location>
        <begin position="23"/>
        <end position="321"/>
    </location>
</feature>
<dbReference type="PROSITE" id="PS00107">
    <property type="entry name" value="PROTEIN_KINASE_ATP"/>
    <property type="match status" value="1"/>
</dbReference>
<dbReference type="Proteomes" id="UP001174909">
    <property type="component" value="Unassembled WGS sequence"/>
</dbReference>
<evidence type="ECO:0000256" key="1">
    <source>
        <dbReference type="PROSITE-ProRule" id="PRU10141"/>
    </source>
</evidence>
<evidence type="ECO:0000313" key="4">
    <source>
        <dbReference type="EMBL" id="CAI7999192.1"/>
    </source>
</evidence>